<evidence type="ECO:0000313" key="1">
    <source>
        <dbReference type="EMBL" id="QHT30887.1"/>
    </source>
</evidence>
<dbReference type="AlphaFoldDB" id="A0A6C0EPE3"/>
<reference evidence="1" key="1">
    <citation type="journal article" date="2020" name="Nature">
        <title>Giant virus diversity and host interactions through global metagenomics.</title>
        <authorList>
            <person name="Schulz F."/>
            <person name="Roux S."/>
            <person name="Paez-Espino D."/>
            <person name="Jungbluth S."/>
            <person name="Walsh D.A."/>
            <person name="Denef V.J."/>
            <person name="McMahon K.D."/>
            <person name="Konstantinidis K.T."/>
            <person name="Eloe-Fadrosh E.A."/>
            <person name="Kyrpides N.C."/>
            <person name="Woyke T."/>
        </authorList>
    </citation>
    <scope>NUCLEOTIDE SEQUENCE</scope>
    <source>
        <strain evidence="1">GVMAG-M-3300009151-50</strain>
    </source>
</reference>
<accession>A0A6C0EPE3</accession>
<proteinExistence type="predicted"/>
<sequence length="88" mass="9615">MSDIKNHWSGYITALGKNKSPTSTNTIPFENTSTTIGVSGFLDLKPANTKFQAQYDAMSGSWEGVSASDKATLKQKSDKTEFMPYSAR</sequence>
<organism evidence="1">
    <name type="scientific">viral metagenome</name>
    <dbReference type="NCBI Taxonomy" id="1070528"/>
    <lineage>
        <taxon>unclassified sequences</taxon>
        <taxon>metagenomes</taxon>
        <taxon>organismal metagenomes</taxon>
    </lineage>
</organism>
<dbReference type="EMBL" id="MN738913">
    <property type="protein sequence ID" value="QHT30887.1"/>
    <property type="molecule type" value="Genomic_DNA"/>
</dbReference>
<protein>
    <submittedName>
        <fullName evidence="1">Uncharacterized protein</fullName>
    </submittedName>
</protein>
<name>A0A6C0EPE3_9ZZZZ</name>